<name>N1QIX1_SPHMS</name>
<dbReference type="RefSeq" id="XP_016758655.1">
    <property type="nucleotide sequence ID" value="XM_016906289.1"/>
</dbReference>
<dbReference type="EMBL" id="KB456267">
    <property type="protein sequence ID" value="EMF10534.1"/>
    <property type="molecule type" value="Genomic_DNA"/>
</dbReference>
<dbReference type="OrthoDB" id="3625103at2759"/>
<sequence length="212" mass="23068">MMYNPITTTNSPALLSLFLATTLLSLFTSPTSAQQFFHISPFYAQDGSWITDTPEDIDHSLTFNISRPGAAGTQGGNGEAECRFSWTGSIPPSCYQACSPTSLSTTGGGSQFYARVTPGYQNMIAKNISIDILQSYSYRNFVLQNGTFSLQEESPNGENAIPGCYRCEQRYYRGYTTEECSLRNVSAGVDVPVEAFGYGIWPVGSVVDVCGE</sequence>
<keyword evidence="1" id="KW-0732">Signal</keyword>
<feature type="chain" id="PRO_5004110894" evidence="1">
    <location>
        <begin position="34"/>
        <end position="212"/>
    </location>
</feature>
<protein>
    <submittedName>
        <fullName evidence="2">Uncharacterized protein</fullName>
    </submittedName>
</protein>
<proteinExistence type="predicted"/>
<evidence type="ECO:0000313" key="2">
    <source>
        <dbReference type="EMBL" id="EMF10534.1"/>
    </source>
</evidence>
<gene>
    <name evidence="2" type="ORF">SEPMUDRAFT_150613</name>
</gene>
<dbReference type="AlphaFoldDB" id="N1QIX1"/>
<feature type="signal peptide" evidence="1">
    <location>
        <begin position="1"/>
        <end position="33"/>
    </location>
</feature>
<accession>N1QIX1</accession>
<organism evidence="2 3">
    <name type="scientific">Sphaerulina musiva (strain SO2202)</name>
    <name type="common">Poplar stem canker fungus</name>
    <name type="synonym">Septoria musiva</name>
    <dbReference type="NCBI Taxonomy" id="692275"/>
    <lineage>
        <taxon>Eukaryota</taxon>
        <taxon>Fungi</taxon>
        <taxon>Dikarya</taxon>
        <taxon>Ascomycota</taxon>
        <taxon>Pezizomycotina</taxon>
        <taxon>Dothideomycetes</taxon>
        <taxon>Dothideomycetidae</taxon>
        <taxon>Mycosphaerellales</taxon>
        <taxon>Mycosphaerellaceae</taxon>
        <taxon>Sphaerulina</taxon>
    </lineage>
</organism>
<dbReference type="GeneID" id="27903426"/>
<evidence type="ECO:0000256" key="1">
    <source>
        <dbReference type="SAM" id="SignalP"/>
    </source>
</evidence>
<dbReference type="Proteomes" id="UP000016931">
    <property type="component" value="Unassembled WGS sequence"/>
</dbReference>
<evidence type="ECO:0000313" key="3">
    <source>
        <dbReference type="Proteomes" id="UP000016931"/>
    </source>
</evidence>
<reference evidence="2 3" key="1">
    <citation type="journal article" date="2012" name="PLoS Pathog.">
        <title>Diverse lifestyles and strategies of plant pathogenesis encoded in the genomes of eighteen Dothideomycetes fungi.</title>
        <authorList>
            <person name="Ohm R.A."/>
            <person name="Feau N."/>
            <person name="Henrissat B."/>
            <person name="Schoch C.L."/>
            <person name="Horwitz B.A."/>
            <person name="Barry K.W."/>
            <person name="Condon B.J."/>
            <person name="Copeland A.C."/>
            <person name="Dhillon B."/>
            <person name="Glaser F."/>
            <person name="Hesse C.N."/>
            <person name="Kosti I."/>
            <person name="LaButti K."/>
            <person name="Lindquist E.A."/>
            <person name="Lucas S."/>
            <person name="Salamov A.A."/>
            <person name="Bradshaw R.E."/>
            <person name="Ciuffetti L."/>
            <person name="Hamelin R.C."/>
            <person name="Kema G.H.J."/>
            <person name="Lawrence C."/>
            <person name="Scott J.A."/>
            <person name="Spatafora J.W."/>
            <person name="Turgeon B.G."/>
            <person name="de Wit P.J.G.M."/>
            <person name="Zhong S."/>
            <person name="Goodwin S.B."/>
            <person name="Grigoriev I.V."/>
        </authorList>
    </citation>
    <scope>NUCLEOTIDE SEQUENCE [LARGE SCALE GENOMIC DNA]</scope>
    <source>
        <strain evidence="2 3">SO2202</strain>
    </source>
</reference>
<dbReference type="HOGENOM" id="CLU_1489891_0_0_1"/>
<keyword evidence="3" id="KW-1185">Reference proteome</keyword>